<dbReference type="AlphaFoldDB" id="A0A1X2GUT1"/>
<dbReference type="Pfam" id="PF00650">
    <property type="entry name" value="CRAL_TRIO"/>
    <property type="match status" value="1"/>
</dbReference>
<dbReference type="OrthoDB" id="43460at2759"/>
<dbReference type="Pfam" id="PF03765">
    <property type="entry name" value="CRAL_TRIO_N"/>
    <property type="match status" value="1"/>
</dbReference>
<name>A0A1X2GUT1_9FUNG</name>
<dbReference type="EMBL" id="MCGT01000003">
    <property type="protein sequence ID" value="ORX61781.1"/>
    <property type="molecule type" value="Genomic_DNA"/>
</dbReference>
<feature type="region of interest" description="Disordered" evidence="1">
    <location>
        <begin position="42"/>
        <end position="62"/>
    </location>
</feature>
<reference evidence="3 4" key="1">
    <citation type="submission" date="2016-07" db="EMBL/GenBank/DDBJ databases">
        <title>Pervasive Adenine N6-methylation of Active Genes in Fungi.</title>
        <authorList>
            <consortium name="DOE Joint Genome Institute"/>
            <person name="Mondo S.J."/>
            <person name="Dannebaum R.O."/>
            <person name="Kuo R.C."/>
            <person name="Labutti K."/>
            <person name="Haridas S."/>
            <person name="Kuo A."/>
            <person name="Salamov A."/>
            <person name="Ahrendt S.R."/>
            <person name="Lipzen A."/>
            <person name="Sullivan W."/>
            <person name="Andreopoulos W.B."/>
            <person name="Clum A."/>
            <person name="Lindquist E."/>
            <person name="Daum C."/>
            <person name="Ramamoorthy G.K."/>
            <person name="Gryganskyi A."/>
            <person name="Culley D."/>
            <person name="Magnuson J.K."/>
            <person name="James T.Y."/>
            <person name="O'Malley M.A."/>
            <person name="Stajich J.E."/>
            <person name="Spatafora J.W."/>
            <person name="Visel A."/>
            <person name="Grigoriev I.V."/>
        </authorList>
    </citation>
    <scope>NUCLEOTIDE SEQUENCE [LARGE SCALE GENOMIC DNA]</scope>
    <source>
        <strain evidence="3 4">NRRL 3301</strain>
    </source>
</reference>
<comment type="caution">
    <text evidence="3">The sequence shown here is derived from an EMBL/GenBank/DDBJ whole genome shotgun (WGS) entry which is preliminary data.</text>
</comment>
<dbReference type="SUPFAM" id="SSF52087">
    <property type="entry name" value="CRAL/TRIO domain"/>
    <property type="match status" value="1"/>
</dbReference>
<dbReference type="PANTHER" id="PTHR46590:SF1">
    <property type="entry name" value="PHOSPHATIDYLINOSITOL TRANSFER PROTEIN CSR1"/>
    <property type="match status" value="1"/>
</dbReference>
<organism evidence="3 4">
    <name type="scientific">Hesseltinella vesiculosa</name>
    <dbReference type="NCBI Taxonomy" id="101127"/>
    <lineage>
        <taxon>Eukaryota</taxon>
        <taxon>Fungi</taxon>
        <taxon>Fungi incertae sedis</taxon>
        <taxon>Mucoromycota</taxon>
        <taxon>Mucoromycotina</taxon>
        <taxon>Mucoromycetes</taxon>
        <taxon>Mucorales</taxon>
        <taxon>Cunninghamellaceae</taxon>
        <taxon>Hesseltinella</taxon>
    </lineage>
</organism>
<dbReference type="PROSITE" id="PS50191">
    <property type="entry name" value="CRAL_TRIO"/>
    <property type="match status" value="1"/>
</dbReference>
<gene>
    <name evidence="3" type="ORF">DM01DRAFT_1332360</name>
</gene>
<dbReference type="CDD" id="cd00170">
    <property type="entry name" value="SEC14"/>
    <property type="match status" value="1"/>
</dbReference>
<dbReference type="InterPro" id="IPR011074">
    <property type="entry name" value="CRAL/TRIO_N_dom"/>
</dbReference>
<dbReference type="InterPro" id="IPR036865">
    <property type="entry name" value="CRAL-TRIO_dom_sf"/>
</dbReference>
<evidence type="ECO:0000256" key="1">
    <source>
        <dbReference type="SAM" id="MobiDB-lite"/>
    </source>
</evidence>
<dbReference type="Proteomes" id="UP000242146">
    <property type="component" value="Unassembled WGS sequence"/>
</dbReference>
<proteinExistence type="predicted"/>
<dbReference type="InterPro" id="IPR052432">
    <property type="entry name" value="PITP/CRAL-TRIO"/>
</dbReference>
<dbReference type="InterPro" id="IPR036273">
    <property type="entry name" value="CRAL/TRIO_N_dom_sf"/>
</dbReference>
<protein>
    <submittedName>
        <fullName evidence="3">CRAL/TRIO domain-containing protein</fullName>
    </submittedName>
</protein>
<accession>A0A1X2GUT1</accession>
<dbReference type="InterPro" id="IPR001251">
    <property type="entry name" value="CRAL-TRIO_dom"/>
</dbReference>
<dbReference type="SMART" id="SM01100">
    <property type="entry name" value="CRAL_TRIO_N"/>
    <property type="match status" value="1"/>
</dbReference>
<dbReference type="PANTHER" id="PTHR46590">
    <property type="entry name" value="PHOSPHATIDYLINOSITOL TRANSFER PROTEIN CSR1-RELATED"/>
    <property type="match status" value="1"/>
</dbReference>
<dbReference type="SUPFAM" id="SSF46938">
    <property type="entry name" value="CRAL/TRIO N-terminal domain"/>
    <property type="match status" value="1"/>
</dbReference>
<keyword evidence="4" id="KW-1185">Reference proteome</keyword>
<evidence type="ECO:0000313" key="3">
    <source>
        <dbReference type="EMBL" id="ORX61781.1"/>
    </source>
</evidence>
<feature type="compositionally biased region" description="Basic and acidic residues" evidence="1">
    <location>
        <begin position="46"/>
        <end position="55"/>
    </location>
</feature>
<evidence type="ECO:0000259" key="2">
    <source>
        <dbReference type="PROSITE" id="PS50191"/>
    </source>
</evidence>
<dbReference type="Gene3D" id="3.40.525.10">
    <property type="entry name" value="CRAL-TRIO lipid binding domain"/>
    <property type="match status" value="1"/>
</dbReference>
<evidence type="ECO:0000313" key="4">
    <source>
        <dbReference type="Proteomes" id="UP000242146"/>
    </source>
</evidence>
<feature type="domain" description="CRAL-TRIO" evidence="2">
    <location>
        <begin position="182"/>
        <end position="329"/>
    </location>
</feature>
<dbReference type="SMART" id="SM00516">
    <property type="entry name" value="SEC14"/>
    <property type="match status" value="1"/>
</dbReference>
<sequence>MTVTATEPLPGRIDTLTADQEAMLKETWRQLLTLFKQAGEPWTAPEPKKKEEPKKSSFWGFSGGSAEPEAKDLFMGVGKNPAWLDLPLEKALPLIPGEELELTFWNMTVTDNADAVLLRFLRARKWDQKAAFNMLVNCLRWRLVNRVDEIVALGEQGIFDELEKLKPGMGQQFVENLHCNKAVIGGPSKNGYPIAYINPRFHKKEDQDHEVIKIMTVYFMESSRMVVHQPMEAACILFNMDGFTIANWDFEFIKFLVKCFEAYYPETLGFAIIHKAPWVFSTLWSMVTPILDPVVASKFRFTKNNDELFEYIDESILPDFILGTGKIEKNTVLPPMPTRGVLIEERAQTAEYKEFRAVCQQYMELTSEWCETDTLARDPKRKEQALTVRRTAIRLDSHIRGRTHFHELGLAESANGRLILKFFGKMDDTDITDAV</sequence>
<dbReference type="STRING" id="101127.A0A1X2GUT1"/>